<feature type="compositionally biased region" description="Low complexity" evidence="1">
    <location>
        <begin position="60"/>
        <end position="73"/>
    </location>
</feature>
<dbReference type="RefSeq" id="WP_006306010.1">
    <property type="nucleotide sequence ID" value="NZ_ARZA01000017.1"/>
</dbReference>
<organism evidence="2 3">
    <name type="scientific">Caldisalinibacter kiritimatiensis</name>
    <dbReference type="NCBI Taxonomy" id="1304284"/>
    <lineage>
        <taxon>Bacteria</taxon>
        <taxon>Bacillati</taxon>
        <taxon>Bacillota</taxon>
        <taxon>Tissierellia</taxon>
        <taxon>Tissierellales</taxon>
        <taxon>Thermohalobacteraceae</taxon>
        <taxon>Caldisalinibacter</taxon>
    </lineage>
</organism>
<dbReference type="OrthoDB" id="2087128at2"/>
<evidence type="ECO:0000313" key="2">
    <source>
        <dbReference type="EMBL" id="EOD01799.1"/>
    </source>
</evidence>
<dbReference type="AlphaFoldDB" id="R1CYZ0"/>
<evidence type="ECO:0000313" key="3">
    <source>
        <dbReference type="Proteomes" id="UP000013378"/>
    </source>
</evidence>
<feature type="compositionally biased region" description="Basic and acidic residues" evidence="1">
    <location>
        <begin position="1"/>
        <end position="18"/>
    </location>
</feature>
<proteinExistence type="predicted"/>
<keyword evidence="3" id="KW-1185">Reference proteome</keyword>
<name>R1CYZ0_9FIRM</name>
<dbReference type="STRING" id="1304284.L21TH_0117"/>
<dbReference type="Proteomes" id="UP000013378">
    <property type="component" value="Unassembled WGS sequence"/>
</dbReference>
<protein>
    <submittedName>
        <fullName evidence="2">Uncharacterized protein</fullName>
    </submittedName>
</protein>
<feature type="compositionally biased region" description="Low complexity" evidence="1">
    <location>
        <begin position="21"/>
        <end position="35"/>
    </location>
</feature>
<reference evidence="2 3" key="1">
    <citation type="journal article" date="2015" name="Geomicrobiol. J.">
        <title>Caldisalinibacter kiritimatiensis gen. nov., sp. nov., a moderately thermohalophilic thiosulfate-reducing bacterium from a hypersaline microbial mat.</title>
        <authorList>
            <person name="Ben Hania W."/>
            <person name="Joseph M."/>
            <person name="Fiebig A."/>
            <person name="Bunk B."/>
            <person name="Klenk H.-P."/>
            <person name="Fardeau M.-L."/>
            <person name="Spring S."/>
        </authorList>
    </citation>
    <scope>NUCLEOTIDE SEQUENCE [LARGE SCALE GENOMIC DNA]</scope>
    <source>
        <strain evidence="2 3">L21-TH-D2</strain>
    </source>
</reference>
<dbReference type="EMBL" id="ARZA01000017">
    <property type="protein sequence ID" value="EOD01799.1"/>
    <property type="molecule type" value="Genomic_DNA"/>
</dbReference>
<feature type="region of interest" description="Disordered" evidence="1">
    <location>
        <begin position="1"/>
        <end position="80"/>
    </location>
</feature>
<sequence length="153" mass="17295">MNKRDDNIEGQQRDDRMAPDMPQQPIMPTPYYMYPPGTPFNPVGTPPYADVPTAPYHGGDTPVDQPRVDQPPVDFAPETGAPVTMDTNFIQGYLRTVIGRYVKVNFILGTNMFIDREGTLVDVGIDHIVLREPQTDDLVLCDLYSIKFVKIFY</sequence>
<gene>
    <name evidence="2" type="ORF">L21TH_0117</name>
</gene>
<dbReference type="eggNOG" id="ENOG50332QD">
    <property type="taxonomic scope" value="Bacteria"/>
</dbReference>
<evidence type="ECO:0000256" key="1">
    <source>
        <dbReference type="SAM" id="MobiDB-lite"/>
    </source>
</evidence>
<comment type="caution">
    <text evidence="2">The sequence shown here is derived from an EMBL/GenBank/DDBJ whole genome shotgun (WGS) entry which is preliminary data.</text>
</comment>
<accession>R1CYZ0</accession>